<feature type="region of interest" description="Disordered" evidence="5">
    <location>
        <begin position="1244"/>
        <end position="1272"/>
    </location>
</feature>
<feature type="transmembrane region" description="Helical" evidence="6">
    <location>
        <begin position="711"/>
        <end position="731"/>
    </location>
</feature>
<feature type="compositionally biased region" description="Gly residues" evidence="5">
    <location>
        <begin position="1253"/>
        <end position="1262"/>
    </location>
</feature>
<feature type="domain" description="Putative ER transporter 6TM N-terminal" evidence="7">
    <location>
        <begin position="107"/>
        <end position="251"/>
    </location>
</feature>
<feature type="transmembrane region" description="Helical" evidence="6">
    <location>
        <begin position="142"/>
        <end position="166"/>
    </location>
</feature>
<evidence type="ECO:0000256" key="4">
    <source>
        <dbReference type="ARBA" id="ARBA00023136"/>
    </source>
</evidence>
<evidence type="ECO:0000256" key="1">
    <source>
        <dbReference type="ARBA" id="ARBA00004141"/>
    </source>
</evidence>
<dbReference type="EMBL" id="PDLM01000004">
    <property type="protein sequence ID" value="RDW79499.1"/>
    <property type="molecule type" value="Genomic_DNA"/>
</dbReference>
<gene>
    <name evidence="8" type="ORF">BP6252_04137</name>
</gene>
<feature type="region of interest" description="Disordered" evidence="5">
    <location>
        <begin position="386"/>
        <end position="443"/>
    </location>
</feature>
<feature type="transmembrane region" description="Helical" evidence="6">
    <location>
        <begin position="80"/>
        <end position="104"/>
    </location>
</feature>
<feature type="domain" description="Putative ER transporter 6TM N-terminal" evidence="7">
    <location>
        <begin position="33"/>
        <end position="105"/>
    </location>
</feature>
<evidence type="ECO:0000313" key="8">
    <source>
        <dbReference type="EMBL" id="RDW79499.1"/>
    </source>
</evidence>
<feature type="transmembrane region" description="Helical" evidence="6">
    <location>
        <begin position="787"/>
        <end position="806"/>
    </location>
</feature>
<feature type="compositionally biased region" description="Basic residues" evidence="5">
    <location>
        <begin position="423"/>
        <end position="433"/>
    </location>
</feature>
<feature type="compositionally biased region" description="Basic and acidic residues" evidence="5">
    <location>
        <begin position="1202"/>
        <end position="1214"/>
    </location>
</feature>
<feature type="compositionally biased region" description="Low complexity" evidence="5">
    <location>
        <begin position="1128"/>
        <end position="1147"/>
    </location>
</feature>
<reference evidence="8 9" key="1">
    <citation type="journal article" date="2018" name="IMA Fungus">
        <title>IMA Genome-F 9: Draft genome sequence of Annulohypoxylon stygium, Aspergillus mulundensis, Berkeleyomyces basicola (syn. Thielaviopsis basicola), Ceratocystis smalleyi, two Cercospora beticola strains, Coleophoma cylindrospora, Fusarium fracticaudum, Phialophora cf. hyalina, and Morchella septimelata.</title>
        <authorList>
            <person name="Wingfield B.D."/>
            <person name="Bills G.F."/>
            <person name="Dong Y."/>
            <person name="Huang W."/>
            <person name="Nel W.J."/>
            <person name="Swalarsk-Parry B.S."/>
            <person name="Vaghefi N."/>
            <person name="Wilken P.M."/>
            <person name="An Z."/>
            <person name="de Beer Z.W."/>
            <person name="De Vos L."/>
            <person name="Chen L."/>
            <person name="Duong T.A."/>
            <person name="Gao Y."/>
            <person name="Hammerbacher A."/>
            <person name="Kikkert J.R."/>
            <person name="Li Y."/>
            <person name="Li H."/>
            <person name="Li K."/>
            <person name="Li Q."/>
            <person name="Liu X."/>
            <person name="Ma X."/>
            <person name="Naidoo K."/>
            <person name="Pethybridge S.J."/>
            <person name="Sun J."/>
            <person name="Steenkamp E.T."/>
            <person name="van der Nest M.A."/>
            <person name="van Wyk S."/>
            <person name="Wingfield M.J."/>
            <person name="Xiong C."/>
            <person name="Yue Q."/>
            <person name="Zhang X."/>
        </authorList>
    </citation>
    <scope>NUCLEOTIDE SEQUENCE [LARGE SCALE GENOMIC DNA]</scope>
    <source>
        <strain evidence="8 9">BP6252</strain>
    </source>
</reference>
<evidence type="ECO:0000256" key="6">
    <source>
        <dbReference type="SAM" id="Phobius"/>
    </source>
</evidence>
<accession>A0A3D8RZM2</accession>
<keyword evidence="2 6" id="KW-0812">Transmembrane</keyword>
<evidence type="ECO:0000256" key="3">
    <source>
        <dbReference type="ARBA" id="ARBA00022989"/>
    </source>
</evidence>
<evidence type="ECO:0000256" key="2">
    <source>
        <dbReference type="ARBA" id="ARBA00022692"/>
    </source>
</evidence>
<dbReference type="PANTHER" id="PTHR37994">
    <property type="entry name" value="ARAE_2_N DOMAIN-CONTAINING PROTEIN-RELATED"/>
    <property type="match status" value="1"/>
</dbReference>
<dbReference type="PANTHER" id="PTHR37994:SF4">
    <property type="entry name" value="ER TRANSPORTER 6TM N-TERMINAL DOMAIN-CONTAINING PROTEIN-RELATED"/>
    <property type="match status" value="1"/>
</dbReference>
<dbReference type="GO" id="GO:0016020">
    <property type="term" value="C:membrane"/>
    <property type="evidence" value="ECO:0007669"/>
    <property type="project" value="UniProtKB-SubCell"/>
</dbReference>
<organism evidence="8 9">
    <name type="scientific">Coleophoma cylindrospora</name>
    <dbReference type="NCBI Taxonomy" id="1849047"/>
    <lineage>
        <taxon>Eukaryota</taxon>
        <taxon>Fungi</taxon>
        <taxon>Dikarya</taxon>
        <taxon>Ascomycota</taxon>
        <taxon>Pezizomycotina</taxon>
        <taxon>Leotiomycetes</taxon>
        <taxon>Helotiales</taxon>
        <taxon>Dermateaceae</taxon>
        <taxon>Coleophoma</taxon>
    </lineage>
</organism>
<feature type="transmembrane region" description="Helical" evidence="6">
    <location>
        <begin position="743"/>
        <end position="766"/>
    </location>
</feature>
<dbReference type="STRING" id="1849047.A0A3D8RZM2"/>
<feature type="compositionally biased region" description="Basic and acidic residues" evidence="5">
    <location>
        <begin position="1148"/>
        <end position="1169"/>
    </location>
</feature>
<evidence type="ECO:0000313" key="9">
    <source>
        <dbReference type="Proteomes" id="UP000256645"/>
    </source>
</evidence>
<evidence type="ECO:0000259" key="7">
    <source>
        <dbReference type="Pfam" id="PF10337"/>
    </source>
</evidence>
<sequence>MGQSKNVLEKAVDLAEKRVLAIWTNLQTNHLWQRILKNTLATTIAIILALIPAVVAKLGKAAYLAPITTVFGHPGRRFGAMAEALILAISGALFGVAWSSLGLYLSSLIYDSNRPAAYTIRGVFLLLALLFHGFLRSHTPRLFIFVLLMIIVSVVDLTSTATSVSAMGVTQLVYPILLAGGILFAINILVLPEFSSSFLGITTIETLGETVAALRSAGKYFIDSVEAADIKDLSQNTVELSESQNELTPVLTAAERPPEEARTTSFWDTLNAAFGRKKKAVDKKPPLPKEDTAPKTVKLKTLTDSKAKLRAKLASCKAAQTECNFEIAYAVLPPRDLKPISEAAMKRLVSNTIALIGACESKYALMGDGDDKRASEDAHIQSLADEAQVDHNFDSSRPTSGVDSSHDDTADEGKEARRERKMEKRKRKRKAKTRRDSLESEKEDLELVKPRKEIEFGDVELLKYLVKRISKPLSDLQEKIDRSVDVVSSCLAYCYDVPKLPSGARAPKGIKLQEIDIRVDILTDALADFDRNSALALEGAAALHDMEAPEIDIMPRMETFLISSFLLNLRQAALQTLDMLQQSRIIVEKRQARHGRRRLYAPRINWRKWLASGGEADSLSLPTEARQDARSGKQDTQEDQPSSDSEEPLTGLGQGDVESVPPKKSGLKRATTGISGATTKHSHQKDKTDLIHRMRNGLADFIEYLSSSDDALYALKLTVAAFLVTWPAFLYKWNTWYSLNRGLWAVLQLVLITEVAIGTSVSVFMLRAVGTTIGCVWGYAAYQAGNGNRVICVVILVIGIIPSAYIQLGSKYIKAGMVSIVSMCIVALATVDHTVPGTATENFLKRLIAFLIGGVVALLVEIIVFPVKARDRLVESLASSIHQISRMEGCLAHGVESESNVDTHSEAVTKRFARAKGKAEAALTAAETFLPFCANEPRLKGSFKGLALVYAEILYVLRAIVDKMDNMLHLRQEYGSGVLEELNTQVYAYRRNVAGSITLILFAVHEALTTKLPLPQFLPSARLAHLRMVNRVREVISSQASTHNTDDARGASIEMNMVKRIVRRKYLSWNAASAGQIEVIEYLEELIDLTKLLVGANEFRSGLLTRPTYREYIDRVTPFPARPVLSKSSSNTQTDDASSSTSASTTTPRDKAINENNKDEDDHKEEAKDTIPSILPPVQGLTKRRTSTFPASASKSMPTKPKARDDDEALLERQKIVDEEELPRSLQRVRSRRMSWVAEEAARLVQSRSAGDGNQGTGAGKRGTGKKAEKNL</sequence>
<keyword evidence="4 6" id="KW-0472">Membrane</keyword>
<feature type="region of interest" description="Disordered" evidence="5">
    <location>
        <begin position="1121"/>
        <end position="1214"/>
    </location>
</feature>
<protein>
    <recommendedName>
        <fullName evidence="7">Putative ER transporter 6TM N-terminal domain-containing protein</fullName>
    </recommendedName>
</protein>
<dbReference type="Proteomes" id="UP000256645">
    <property type="component" value="Unassembled WGS sequence"/>
</dbReference>
<feature type="compositionally biased region" description="Polar residues" evidence="5">
    <location>
        <begin position="1187"/>
        <end position="1197"/>
    </location>
</feature>
<dbReference type="OrthoDB" id="68611at2759"/>
<dbReference type="InterPro" id="IPR018823">
    <property type="entry name" value="ArAE_2_N"/>
</dbReference>
<proteinExistence type="predicted"/>
<comment type="subcellular location">
    <subcellularLocation>
        <location evidence="1">Membrane</location>
        <topology evidence="1">Multi-pass membrane protein</topology>
    </subcellularLocation>
</comment>
<feature type="transmembrane region" description="Helical" evidence="6">
    <location>
        <begin position="40"/>
        <end position="59"/>
    </location>
</feature>
<feature type="transmembrane region" description="Helical" evidence="6">
    <location>
        <begin position="172"/>
        <end position="191"/>
    </location>
</feature>
<feature type="compositionally biased region" description="Basic and acidic residues" evidence="5">
    <location>
        <begin position="625"/>
        <end position="636"/>
    </location>
</feature>
<feature type="compositionally biased region" description="Basic and acidic residues" evidence="5">
    <location>
        <begin position="404"/>
        <end position="422"/>
    </location>
</feature>
<comment type="caution">
    <text evidence="8">The sequence shown here is derived from an EMBL/GenBank/DDBJ whole genome shotgun (WGS) entry which is preliminary data.</text>
</comment>
<dbReference type="Pfam" id="PF10337">
    <property type="entry name" value="ArAE_2_N"/>
    <property type="match status" value="2"/>
</dbReference>
<dbReference type="GO" id="GO:0015743">
    <property type="term" value="P:malate transport"/>
    <property type="evidence" value="ECO:0007669"/>
    <property type="project" value="InterPro"/>
</dbReference>
<feature type="transmembrane region" description="Helical" evidence="6">
    <location>
        <begin position="812"/>
        <end position="835"/>
    </location>
</feature>
<feature type="transmembrane region" description="Helical" evidence="6">
    <location>
        <begin position="116"/>
        <end position="135"/>
    </location>
</feature>
<dbReference type="AlphaFoldDB" id="A0A3D8RZM2"/>
<dbReference type="InterPro" id="IPR020966">
    <property type="entry name" value="ALMT"/>
</dbReference>
<evidence type="ECO:0000256" key="5">
    <source>
        <dbReference type="SAM" id="MobiDB-lite"/>
    </source>
</evidence>
<keyword evidence="9" id="KW-1185">Reference proteome</keyword>
<feature type="compositionally biased region" description="Basic and acidic residues" evidence="5">
    <location>
        <begin position="434"/>
        <end position="443"/>
    </location>
</feature>
<dbReference type="Pfam" id="PF11744">
    <property type="entry name" value="ALMT"/>
    <property type="match status" value="1"/>
</dbReference>
<name>A0A3D8RZM2_9HELO</name>
<feature type="region of interest" description="Disordered" evidence="5">
    <location>
        <begin position="617"/>
        <end position="689"/>
    </location>
</feature>
<keyword evidence="3 6" id="KW-1133">Transmembrane helix</keyword>
<feature type="transmembrane region" description="Helical" evidence="6">
    <location>
        <begin position="847"/>
        <end position="867"/>
    </location>
</feature>